<dbReference type="Gene3D" id="3.30.70.270">
    <property type="match status" value="1"/>
</dbReference>
<evidence type="ECO:0000313" key="2">
    <source>
        <dbReference type="Proteomes" id="UP000324800"/>
    </source>
</evidence>
<dbReference type="EMBL" id="SNRW01042540">
    <property type="protein sequence ID" value="KAA6331841.1"/>
    <property type="molecule type" value="Genomic_DNA"/>
</dbReference>
<reference evidence="1 2" key="1">
    <citation type="submission" date="2019-03" db="EMBL/GenBank/DDBJ databases">
        <title>Single cell metagenomics reveals metabolic interactions within the superorganism composed of flagellate Streblomastix strix and complex community of Bacteroidetes bacteria on its surface.</title>
        <authorList>
            <person name="Treitli S.C."/>
            <person name="Kolisko M."/>
            <person name="Husnik F."/>
            <person name="Keeling P."/>
            <person name="Hampl V."/>
        </authorList>
    </citation>
    <scope>NUCLEOTIDE SEQUENCE [LARGE SCALE GENOMIC DNA]</scope>
    <source>
        <strain evidence="1">ST1C</strain>
    </source>
</reference>
<dbReference type="PANTHER" id="PTHR33050">
    <property type="entry name" value="REVERSE TRANSCRIPTASE DOMAIN-CONTAINING PROTEIN"/>
    <property type="match status" value="1"/>
</dbReference>
<sequence>MVLLHPDKNYLKHTTQEVIAYLQNLGFKIQLKKCRLFPSRIFNYLGWVWSAENLEVKMTPQRRRMMKKEIKSWINAAMAHKTVRVRDVAKLLGELNFLRFQIQDASLISNSLNHLKTQAVKKGGWNCSVLLNRRVPCNLYLWFIKIKQNKPRQLEQLTSYATLTTDAAQEGWGSILQIQQNEMMKAGRWQKNWHLSNSNQRETAAVLMAIRMHKQANQQNQIHTLTLYTDNQIVEYNLRRWRAAPNQIHLVRLIFKLL</sequence>
<evidence type="ECO:0008006" key="3">
    <source>
        <dbReference type="Google" id="ProtNLM"/>
    </source>
</evidence>
<feature type="non-terminal residue" evidence="1">
    <location>
        <position position="258"/>
    </location>
</feature>
<proteinExistence type="predicted"/>
<dbReference type="InterPro" id="IPR052055">
    <property type="entry name" value="Hepadnavirus_pol/RT"/>
</dbReference>
<organism evidence="1 2">
    <name type="scientific">Streblomastix strix</name>
    <dbReference type="NCBI Taxonomy" id="222440"/>
    <lineage>
        <taxon>Eukaryota</taxon>
        <taxon>Metamonada</taxon>
        <taxon>Preaxostyla</taxon>
        <taxon>Oxymonadida</taxon>
        <taxon>Streblomastigidae</taxon>
        <taxon>Streblomastix</taxon>
    </lineage>
</organism>
<gene>
    <name evidence="1" type="ORF">EZS28_053343</name>
</gene>
<dbReference type="SUPFAM" id="SSF56672">
    <property type="entry name" value="DNA/RNA polymerases"/>
    <property type="match status" value="1"/>
</dbReference>
<evidence type="ECO:0000313" key="1">
    <source>
        <dbReference type="EMBL" id="KAA6331841.1"/>
    </source>
</evidence>
<dbReference type="InterPro" id="IPR043502">
    <property type="entry name" value="DNA/RNA_pol_sf"/>
</dbReference>
<name>A0A5J4RG23_9EUKA</name>
<dbReference type="Proteomes" id="UP000324800">
    <property type="component" value="Unassembled WGS sequence"/>
</dbReference>
<comment type="caution">
    <text evidence="1">The sequence shown here is derived from an EMBL/GenBank/DDBJ whole genome shotgun (WGS) entry which is preliminary data.</text>
</comment>
<dbReference type="OrthoDB" id="6771932at2759"/>
<dbReference type="AlphaFoldDB" id="A0A5J4RG23"/>
<dbReference type="InterPro" id="IPR043128">
    <property type="entry name" value="Rev_trsase/Diguanyl_cyclase"/>
</dbReference>
<dbReference type="PANTHER" id="PTHR33050:SF7">
    <property type="entry name" value="RIBONUCLEASE H"/>
    <property type="match status" value="1"/>
</dbReference>
<accession>A0A5J4RG23</accession>
<protein>
    <recommendedName>
        <fullName evidence="3">RNase H type-1 domain-containing protein</fullName>
    </recommendedName>
</protein>